<evidence type="ECO:0000256" key="7">
    <source>
        <dbReference type="ARBA" id="ARBA00022729"/>
    </source>
</evidence>
<organism evidence="16 17">
    <name type="scientific">Cryptolaemus montrouzieri</name>
    <dbReference type="NCBI Taxonomy" id="559131"/>
    <lineage>
        <taxon>Eukaryota</taxon>
        <taxon>Metazoa</taxon>
        <taxon>Ecdysozoa</taxon>
        <taxon>Arthropoda</taxon>
        <taxon>Hexapoda</taxon>
        <taxon>Insecta</taxon>
        <taxon>Pterygota</taxon>
        <taxon>Neoptera</taxon>
        <taxon>Endopterygota</taxon>
        <taxon>Coleoptera</taxon>
        <taxon>Polyphaga</taxon>
        <taxon>Cucujiformia</taxon>
        <taxon>Coccinelloidea</taxon>
        <taxon>Coccinellidae</taxon>
        <taxon>Scymninae</taxon>
        <taxon>Scymnini</taxon>
        <taxon>Cryptolaemus</taxon>
    </lineage>
</organism>
<dbReference type="Pfam" id="PF07850">
    <property type="entry name" value="Renin_r"/>
    <property type="match status" value="1"/>
</dbReference>
<dbReference type="Pfam" id="PF25294">
    <property type="entry name" value="RENR_N"/>
    <property type="match status" value="1"/>
</dbReference>
<protein>
    <recommendedName>
        <fullName evidence="18">Renin receptor</fullName>
    </recommendedName>
</protein>
<evidence type="ECO:0000256" key="2">
    <source>
        <dbReference type="ARBA" id="ARBA00004251"/>
    </source>
</evidence>
<dbReference type="InterPro" id="IPR056780">
    <property type="entry name" value="Renin_r_C"/>
</dbReference>
<keyword evidence="8" id="KW-0256">Endoplasmic reticulum</keyword>
<keyword evidence="4" id="KW-1003">Cell membrane</keyword>
<evidence type="ECO:0000256" key="13">
    <source>
        <dbReference type="SAM" id="SignalP"/>
    </source>
</evidence>
<keyword evidence="6 12" id="KW-0812">Transmembrane</keyword>
<evidence type="ECO:0000313" key="17">
    <source>
        <dbReference type="Proteomes" id="UP001516400"/>
    </source>
</evidence>
<evidence type="ECO:0000256" key="4">
    <source>
        <dbReference type="ARBA" id="ARBA00022475"/>
    </source>
</evidence>
<dbReference type="Proteomes" id="UP001516400">
    <property type="component" value="Unassembled WGS sequence"/>
</dbReference>
<comment type="caution">
    <text evidence="16">The sequence shown here is derived from an EMBL/GenBank/DDBJ whole genome shotgun (WGS) entry which is preliminary data.</text>
</comment>
<comment type="subcellular location">
    <subcellularLocation>
        <location evidence="2">Cell membrane</location>
        <topology evidence="2">Single-pass type I membrane protein</topology>
    </subcellularLocation>
    <subcellularLocation>
        <location evidence="1">Endoplasmic reticulum membrane</location>
        <topology evidence="1">Single-pass type I membrane protein</topology>
    </subcellularLocation>
    <subcellularLocation>
        <location evidence="3">Vesicle</location>
    </subcellularLocation>
</comment>
<dbReference type="AlphaFoldDB" id="A0ABD2NIX8"/>
<evidence type="ECO:0000256" key="8">
    <source>
        <dbReference type="ARBA" id="ARBA00022824"/>
    </source>
</evidence>
<gene>
    <name evidence="16" type="ORF">HHI36_016248</name>
</gene>
<dbReference type="GO" id="GO:0005789">
    <property type="term" value="C:endoplasmic reticulum membrane"/>
    <property type="evidence" value="ECO:0007669"/>
    <property type="project" value="UniProtKB-SubCell"/>
</dbReference>
<keyword evidence="11" id="KW-0675">Receptor</keyword>
<evidence type="ECO:0000256" key="6">
    <source>
        <dbReference type="ARBA" id="ARBA00022692"/>
    </source>
</evidence>
<feature type="domain" description="Renin receptor-like C-terminal transmembrane spanning segment" evidence="14">
    <location>
        <begin position="266"/>
        <end position="311"/>
    </location>
</feature>
<keyword evidence="17" id="KW-1185">Reference proteome</keyword>
<evidence type="ECO:0000256" key="12">
    <source>
        <dbReference type="SAM" id="Phobius"/>
    </source>
</evidence>
<keyword evidence="10 12" id="KW-0472">Membrane</keyword>
<dbReference type="PANTHER" id="PTHR13351">
    <property type="entry name" value="RENIN RECEPTOR"/>
    <property type="match status" value="1"/>
</dbReference>
<evidence type="ECO:0000256" key="11">
    <source>
        <dbReference type="ARBA" id="ARBA00023170"/>
    </source>
</evidence>
<dbReference type="GO" id="GO:0031982">
    <property type="term" value="C:vesicle"/>
    <property type="evidence" value="ECO:0007669"/>
    <property type="project" value="UniProtKB-SubCell"/>
</dbReference>
<evidence type="ECO:0008006" key="18">
    <source>
        <dbReference type="Google" id="ProtNLM"/>
    </source>
</evidence>
<sequence length="313" mass="35327">MWTFPLILASLLTLGKLEGEFSILNQPRSISFKGHHQLKESTLGEVYSASLGFSNSQFSNWDGMFISNPFYMAEAIATVSVEGVSSINLIKGHNFPLKTDLEDENIFEIVRDRINLRYPEADPKVFHINLQNGLEDVSGNDLFKNIKNIKPRKSTLQFLKNNAEDREFLREIDLLNSIADQVPNSLRSDGVPDLFWFKVSSLHPLVDLYGDNSTEIKEAKKLLNEAIYNLNIAFKKAYNGAVLFSVISSDASHTRRTRSILADAPDTDMNLAADYSEDFPIIFNIILWLSIVLAFSLFAIILFIAEMDPGRIQ</sequence>
<evidence type="ECO:0000256" key="1">
    <source>
        <dbReference type="ARBA" id="ARBA00004115"/>
    </source>
</evidence>
<feature type="chain" id="PRO_5044853893" description="Renin receptor" evidence="13">
    <location>
        <begin position="20"/>
        <end position="313"/>
    </location>
</feature>
<feature type="signal peptide" evidence="13">
    <location>
        <begin position="1"/>
        <end position="19"/>
    </location>
</feature>
<dbReference type="InterPro" id="IPR057318">
    <property type="entry name" value="RENR_N"/>
</dbReference>
<evidence type="ECO:0000313" key="16">
    <source>
        <dbReference type="EMBL" id="KAL3278716.1"/>
    </source>
</evidence>
<keyword evidence="9 12" id="KW-1133">Transmembrane helix</keyword>
<name>A0ABD2NIX8_9CUCU</name>
<feature type="domain" description="Renin receptor N-terminal" evidence="15">
    <location>
        <begin position="18"/>
        <end position="250"/>
    </location>
</feature>
<dbReference type="GO" id="GO:0005886">
    <property type="term" value="C:plasma membrane"/>
    <property type="evidence" value="ECO:0007669"/>
    <property type="project" value="UniProtKB-SubCell"/>
</dbReference>
<evidence type="ECO:0000259" key="14">
    <source>
        <dbReference type="Pfam" id="PF07850"/>
    </source>
</evidence>
<proteinExistence type="predicted"/>
<dbReference type="GO" id="GO:0098588">
    <property type="term" value="C:bounding membrane of organelle"/>
    <property type="evidence" value="ECO:0007669"/>
    <property type="project" value="UniProtKB-ARBA"/>
</dbReference>
<evidence type="ECO:0000259" key="15">
    <source>
        <dbReference type="Pfam" id="PF25294"/>
    </source>
</evidence>
<evidence type="ECO:0000256" key="5">
    <source>
        <dbReference type="ARBA" id="ARBA00022685"/>
    </source>
</evidence>
<dbReference type="InterPro" id="IPR012493">
    <property type="entry name" value="Renin_rcpt"/>
</dbReference>
<dbReference type="EMBL" id="JABFTP020000124">
    <property type="protein sequence ID" value="KAL3278716.1"/>
    <property type="molecule type" value="Genomic_DNA"/>
</dbReference>
<dbReference type="PANTHER" id="PTHR13351:SF1">
    <property type="entry name" value="RENIN RECEPTOR"/>
    <property type="match status" value="1"/>
</dbReference>
<evidence type="ECO:0000256" key="10">
    <source>
        <dbReference type="ARBA" id="ARBA00023136"/>
    </source>
</evidence>
<keyword evidence="7 13" id="KW-0732">Signal</keyword>
<evidence type="ECO:0000256" key="3">
    <source>
        <dbReference type="ARBA" id="ARBA00004373"/>
    </source>
</evidence>
<reference evidence="16 17" key="1">
    <citation type="journal article" date="2021" name="BMC Biol.">
        <title>Horizontally acquired antibacterial genes associated with adaptive radiation of ladybird beetles.</title>
        <authorList>
            <person name="Li H.S."/>
            <person name="Tang X.F."/>
            <person name="Huang Y.H."/>
            <person name="Xu Z.Y."/>
            <person name="Chen M.L."/>
            <person name="Du X.Y."/>
            <person name="Qiu B.Y."/>
            <person name="Chen P.T."/>
            <person name="Zhang W."/>
            <person name="Slipinski A."/>
            <person name="Escalona H.E."/>
            <person name="Waterhouse R.M."/>
            <person name="Zwick A."/>
            <person name="Pang H."/>
        </authorList>
    </citation>
    <scope>NUCLEOTIDE SEQUENCE [LARGE SCALE GENOMIC DNA]</scope>
    <source>
        <strain evidence="16">SYSU2018</strain>
    </source>
</reference>
<evidence type="ECO:0000256" key="9">
    <source>
        <dbReference type="ARBA" id="ARBA00022989"/>
    </source>
</evidence>
<feature type="transmembrane region" description="Helical" evidence="12">
    <location>
        <begin position="285"/>
        <end position="305"/>
    </location>
</feature>
<keyword evidence="5" id="KW-0165">Cleavage on pair of basic residues</keyword>
<accession>A0ABD2NIX8</accession>